<sequence length="762" mass="78837">MKALKTIGKDLKVMFTKPMLAISFIAVAFVPILYSGFLIEASWDPYGKLEKIPVAVVNEDKGTVYEGEQLDVGREFVAELKDKAEFDWDFVTAEQAAKGIEANEYYMQITIPQDFSSKASTLMNDKPEQAEIIFEPNGDYNFIAGQIGSSAIKDIRAELNASITEAYARSMLSQVKEISDGFADARDGAGELKDGAGKLDDGFATLKTNLAKLAEGTTELRDGVSPLADGAALLKDGTRSLAEGSGSLASGLVQLQQASGQLAAGAGVADKGASQLATGLTSSAEGSAKLQQSLEQSAAGSTKLAEGLQQSAAGSAKLADSLAAAEEAGGKVSDGAAQLAAGLDSLMGANPQLAESEQGKKLLAASRQLAEGSAGLSAAQKGLTAGGSELAASQQQLLTGASSLDAAQQQLLQGSTQLSAGQQQLLAGAQQLQKGTNGLNEGMTQFGSKLSDAASGGAELASGAKTASSGALQLTNGLGQLVGGVGTVADGAVKLEDGAGELENGASKLVDGSGELQGKLGEAAGKTADVKNSDETVSMFADPVKIKENETRKIEKYGMGIAPYFISIALFVGALFFTTVISSRESFQPNTTRLGRFLSRTVTYLLMSLSQSAVAILILLYGLKLDVGNVPLFVALIFAASLAFTFIIQALVTWGDQVGRFIAVMMMILQLTSSAGTFPVELLPSWMQAVHPWLPMSHSITGLKAAIASNGDASVVYDQLGYLGIYAAIALAATALYFGIKGRRINTDLSGRVESSTTASQV</sequence>
<feature type="transmembrane region" description="Helical" evidence="5">
    <location>
        <begin position="561"/>
        <end position="581"/>
    </location>
</feature>
<feature type="transmembrane region" description="Helical" evidence="5">
    <location>
        <begin position="20"/>
        <end position="39"/>
    </location>
</feature>
<protein>
    <recommendedName>
        <fullName evidence="6">ABC-2 type transporter transmembrane domain-containing protein</fullName>
    </recommendedName>
</protein>
<evidence type="ECO:0000256" key="1">
    <source>
        <dbReference type="ARBA" id="ARBA00004141"/>
    </source>
</evidence>
<evidence type="ECO:0000313" key="7">
    <source>
        <dbReference type="EMBL" id="OXM13212.1"/>
    </source>
</evidence>
<dbReference type="NCBIfam" id="TIGR03062">
    <property type="entry name" value="pip_yhgE_Cterm"/>
    <property type="match status" value="1"/>
</dbReference>
<evidence type="ECO:0000256" key="4">
    <source>
        <dbReference type="ARBA" id="ARBA00023136"/>
    </source>
</evidence>
<feature type="transmembrane region" description="Helical" evidence="5">
    <location>
        <begin position="661"/>
        <end position="680"/>
    </location>
</feature>
<dbReference type="AlphaFoldDB" id="A0A229NTR0"/>
<dbReference type="GO" id="GO:0140359">
    <property type="term" value="F:ABC-type transporter activity"/>
    <property type="evidence" value="ECO:0007669"/>
    <property type="project" value="InterPro"/>
</dbReference>
<evidence type="ECO:0000313" key="8">
    <source>
        <dbReference type="Proteomes" id="UP000215145"/>
    </source>
</evidence>
<dbReference type="Proteomes" id="UP000215145">
    <property type="component" value="Unassembled WGS sequence"/>
</dbReference>
<dbReference type="PANTHER" id="PTHR43077:SF5">
    <property type="entry name" value="PHAGE INFECTION PROTEIN"/>
    <property type="match status" value="1"/>
</dbReference>
<gene>
    <name evidence="7" type="ORF">CGZ75_23945</name>
</gene>
<comment type="subcellular location">
    <subcellularLocation>
        <location evidence="1">Membrane</location>
        <topology evidence="1">Multi-pass membrane protein</topology>
    </subcellularLocation>
</comment>
<evidence type="ECO:0000256" key="5">
    <source>
        <dbReference type="SAM" id="Phobius"/>
    </source>
</evidence>
<feature type="domain" description="ABC-2 type transporter transmembrane" evidence="6">
    <location>
        <begin position="24"/>
        <end position="171"/>
    </location>
</feature>
<dbReference type="OrthoDB" id="9811483at2"/>
<evidence type="ECO:0000256" key="3">
    <source>
        <dbReference type="ARBA" id="ARBA00022989"/>
    </source>
</evidence>
<reference evidence="7 8" key="1">
    <citation type="submission" date="2017-07" db="EMBL/GenBank/DDBJ databases">
        <title>Paenibacillus herberti R33 genome sequencing and assembly.</title>
        <authorList>
            <person name="Su W."/>
        </authorList>
    </citation>
    <scope>NUCLEOTIDE SEQUENCE [LARGE SCALE GENOMIC DNA]</scope>
    <source>
        <strain evidence="7 8">R33</strain>
    </source>
</reference>
<name>A0A229NTR0_9BACL</name>
<keyword evidence="4 5" id="KW-0472">Membrane</keyword>
<feature type="transmembrane region" description="Helical" evidence="5">
    <location>
        <begin position="602"/>
        <end position="621"/>
    </location>
</feature>
<keyword evidence="2 5" id="KW-0812">Transmembrane</keyword>
<dbReference type="InterPro" id="IPR051328">
    <property type="entry name" value="T7SS_ABC-Transporter"/>
</dbReference>
<keyword evidence="3 5" id="KW-1133">Transmembrane helix</keyword>
<keyword evidence="8" id="KW-1185">Reference proteome</keyword>
<dbReference type="EMBL" id="NMUQ01000004">
    <property type="protein sequence ID" value="OXM13212.1"/>
    <property type="molecule type" value="Genomic_DNA"/>
</dbReference>
<dbReference type="InterPro" id="IPR017500">
    <property type="entry name" value="Phage_infect_YhgE_N"/>
</dbReference>
<feature type="transmembrane region" description="Helical" evidence="5">
    <location>
        <begin position="633"/>
        <end position="654"/>
    </location>
</feature>
<dbReference type="InterPro" id="IPR023908">
    <property type="entry name" value="xxxLxxG_rpt"/>
</dbReference>
<accession>A0A229NTR0</accession>
<dbReference type="NCBIfam" id="TIGR03061">
    <property type="entry name" value="pip_yhgE_Nterm"/>
    <property type="match status" value="1"/>
</dbReference>
<evidence type="ECO:0000259" key="6">
    <source>
        <dbReference type="Pfam" id="PF12698"/>
    </source>
</evidence>
<dbReference type="Pfam" id="PF12698">
    <property type="entry name" value="ABC2_membrane_3"/>
    <property type="match status" value="2"/>
</dbReference>
<organism evidence="7 8">
    <name type="scientific">Paenibacillus herberti</name>
    <dbReference type="NCBI Taxonomy" id="1619309"/>
    <lineage>
        <taxon>Bacteria</taxon>
        <taxon>Bacillati</taxon>
        <taxon>Bacillota</taxon>
        <taxon>Bacilli</taxon>
        <taxon>Bacillales</taxon>
        <taxon>Paenibacillaceae</taxon>
        <taxon>Paenibacillus</taxon>
    </lineage>
</organism>
<dbReference type="InterPro" id="IPR013525">
    <property type="entry name" value="ABC2_TM"/>
</dbReference>
<dbReference type="Gene3D" id="3.40.1710.10">
    <property type="entry name" value="abc type-2 transporter like domain"/>
    <property type="match status" value="1"/>
</dbReference>
<comment type="caution">
    <text evidence="7">The sequence shown here is derived from an EMBL/GenBank/DDBJ whole genome shotgun (WGS) entry which is preliminary data.</text>
</comment>
<dbReference type="NCBIfam" id="TIGR03057">
    <property type="entry name" value="xxxLxxG_by_4"/>
    <property type="match status" value="3"/>
</dbReference>
<dbReference type="GO" id="GO:0016020">
    <property type="term" value="C:membrane"/>
    <property type="evidence" value="ECO:0007669"/>
    <property type="project" value="UniProtKB-SubCell"/>
</dbReference>
<feature type="domain" description="ABC-2 type transporter transmembrane" evidence="6">
    <location>
        <begin position="543"/>
        <end position="735"/>
    </location>
</feature>
<dbReference type="PANTHER" id="PTHR43077">
    <property type="entry name" value="TRANSPORT PERMEASE YVFS-RELATED"/>
    <property type="match status" value="1"/>
</dbReference>
<dbReference type="RefSeq" id="WP_089526941.1">
    <property type="nucleotide sequence ID" value="NZ_NMUQ01000004.1"/>
</dbReference>
<evidence type="ECO:0000256" key="2">
    <source>
        <dbReference type="ARBA" id="ARBA00022692"/>
    </source>
</evidence>
<proteinExistence type="predicted"/>
<dbReference type="InterPro" id="IPR017501">
    <property type="entry name" value="Phage_infect_YhgE_C"/>
</dbReference>
<feature type="transmembrane region" description="Helical" evidence="5">
    <location>
        <begin position="720"/>
        <end position="740"/>
    </location>
</feature>